<sequence>MQLFSIFNALLLGSAMAQPIGHIHHQHAKRDEVVVVTETHVVTVNGEGQTIDYVHASADSTTESATTTQAAQVAPTTTTSYSPAATTAAETSSSSSSSSAAAASETGNFSGSTKGITYSPYSSSGACKSAEEVASDLAKLSEYSLIRLYGVDCNQVENVFKGKADGQKLMLGIFDMGSISDAVSTIASAVESCGSWDDVTTVSVGNELVNNGEATPSQIKEYIATARSALTSAGYSGKVVSVDTHVAIINNPELCEYSDYIVFNAHSYWDGTIYPDGAGAWLLLQMQRVSNACGGKQVLCAETGWPTQGDANGVAVPSKENQQTALSSIASSCGSAAVAFNAFNDLWKNPGSKNVEQYWGIY</sequence>
<keyword evidence="3" id="KW-0134">Cell wall</keyword>
<dbReference type="InterPro" id="IPR017853">
    <property type="entry name" value="GH"/>
</dbReference>
<evidence type="ECO:0000256" key="6">
    <source>
        <dbReference type="ARBA" id="ARBA00022801"/>
    </source>
</evidence>
<feature type="region of interest" description="Disordered" evidence="11">
    <location>
        <begin position="64"/>
        <end position="108"/>
    </location>
</feature>
<feature type="signal peptide" evidence="12">
    <location>
        <begin position="1"/>
        <end position="17"/>
    </location>
</feature>
<keyword evidence="6" id="KW-0378">Hydrolase</keyword>
<dbReference type="FunFam" id="3.20.20.80:FF:000111">
    <property type="entry name" value="Soluble cell wall protein"/>
    <property type="match status" value="1"/>
</dbReference>
<dbReference type="InterPro" id="IPR000490">
    <property type="entry name" value="Glyco_hydro_17"/>
</dbReference>
<gene>
    <name evidence="13" type="ORF">Amon01_000475100</name>
</gene>
<dbReference type="Pfam" id="PF00332">
    <property type="entry name" value="Glyco_hydro_17"/>
    <property type="match status" value="1"/>
</dbReference>
<dbReference type="Gene3D" id="3.20.20.80">
    <property type="entry name" value="Glycosidases"/>
    <property type="match status" value="2"/>
</dbReference>
<evidence type="ECO:0000256" key="7">
    <source>
        <dbReference type="ARBA" id="ARBA00023180"/>
    </source>
</evidence>
<evidence type="ECO:0000256" key="1">
    <source>
        <dbReference type="ARBA" id="ARBA00004191"/>
    </source>
</evidence>
<dbReference type="PANTHER" id="PTHR16631:SF14">
    <property type="entry name" value="FAMILY 17 GLUCOSIDASE SCW10-RELATED"/>
    <property type="match status" value="1"/>
</dbReference>
<evidence type="ECO:0000256" key="3">
    <source>
        <dbReference type="ARBA" id="ARBA00022512"/>
    </source>
</evidence>
<reference evidence="13" key="1">
    <citation type="submission" date="2023-04" db="EMBL/GenBank/DDBJ databases">
        <title>Ambrosiozyma monospora NBRC 1965.</title>
        <authorList>
            <person name="Ichikawa N."/>
            <person name="Sato H."/>
            <person name="Tonouchi N."/>
        </authorList>
    </citation>
    <scope>NUCLEOTIDE SEQUENCE</scope>
    <source>
        <strain evidence="13">NBRC 1965</strain>
    </source>
</reference>
<keyword evidence="5 12" id="KW-0732">Signal</keyword>
<dbReference type="GO" id="GO:0005975">
    <property type="term" value="P:carbohydrate metabolic process"/>
    <property type="evidence" value="ECO:0007669"/>
    <property type="project" value="InterPro"/>
</dbReference>
<accession>A0A9W6YZM2</accession>
<keyword evidence="14" id="KW-1185">Reference proteome</keyword>
<dbReference type="GO" id="GO:0042973">
    <property type="term" value="F:glucan endo-1,3-beta-D-glucosidase activity"/>
    <property type="evidence" value="ECO:0007669"/>
    <property type="project" value="TreeGrafter"/>
</dbReference>
<keyword evidence="8" id="KW-0326">Glycosidase</keyword>
<dbReference type="InterPro" id="IPR050732">
    <property type="entry name" value="Beta-glucan_modifiers"/>
</dbReference>
<feature type="compositionally biased region" description="Low complexity" evidence="11">
    <location>
        <begin position="64"/>
        <end position="106"/>
    </location>
</feature>
<evidence type="ECO:0000313" key="13">
    <source>
        <dbReference type="EMBL" id="GMG37069.1"/>
    </source>
</evidence>
<dbReference type="EMBL" id="BSXU01002389">
    <property type="protein sequence ID" value="GMG37069.1"/>
    <property type="molecule type" value="Genomic_DNA"/>
</dbReference>
<evidence type="ECO:0000256" key="8">
    <source>
        <dbReference type="ARBA" id="ARBA00023295"/>
    </source>
</evidence>
<organism evidence="13 14">
    <name type="scientific">Ambrosiozyma monospora</name>
    <name type="common">Yeast</name>
    <name type="synonym">Endomycopsis monosporus</name>
    <dbReference type="NCBI Taxonomy" id="43982"/>
    <lineage>
        <taxon>Eukaryota</taxon>
        <taxon>Fungi</taxon>
        <taxon>Dikarya</taxon>
        <taxon>Ascomycota</taxon>
        <taxon>Saccharomycotina</taxon>
        <taxon>Pichiomycetes</taxon>
        <taxon>Pichiales</taxon>
        <taxon>Pichiaceae</taxon>
        <taxon>Ambrosiozyma</taxon>
    </lineage>
</organism>
<protein>
    <submittedName>
        <fullName evidence="13">Unnamed protein product</fullName>
    </submittedName>
</protein>
<comment type="similarity">
    <text evidence="2 10">Belongs to the glycosyl hydrolase 17 family.</text>
</comment>
<name>A0A9W6YZM2_AMBMO</name>
<evidence type="ECO:0000256" key="4">
    <source>
        <dbReference type="ARBA" id="ARBA00022525"/>
    </source>
</evidence>
<comment type="caution">
    <text evidence="13">The sequence shown here is derived from an EMBL/GenBank/DDBJ whole genome shotgun (WGS) entry which is preliminary data.</text>
</comment>
<dbReference type="AlphaFoldDB" id="A0A9W6YZM2"/>
<dbReference type="GO" id="GO:0005576">
    <property type="term" value="C:extracellular region"/>
    <property type="evidence" value="ECO:0007669"/>
    <property type="project" value="TreeGrafter"/>
</dbReference>
<evidence type="ECO:0000256" key="11">
    <source>
        <dbReference type="SAM" id="MobiDB-lite"/>
    </source>
</evidence>
<evidence type="ECO:0000313" key="14">
    <source>
        <dbReference type="Proteomes" id="UP001165063"/>
    </source>
</evidence>
<dbReference type="GO" id="GO:0009986">
    <property type="term" value="C:cell surface"/>
    <property type="evidence" value="ECO:0007669"/>
    <property type="project" value="TreeGrafter"/>
</dbReference>
<evidence type="ECO:0000256" key="10">
    <source>
        <dbReference type="RuleBase" id="RU004335"/>
    </source>
</evidence>
<dbReference type="OrthoDB" id="941679at2759"/>
<keyword evidence="9" id="KW-0961">Cell wall biogenesis/degradation</keyword>
<feature type="chain" id="PRO_5040873079" evidence="12">
    <location>
        <begin position="18"/>
        <end position="362"/>
    </location>
</feature>
<evidence type="ECO:0000256" key="9">
    <source>
        <dbReference type="ARBA" id="ARBA00023316"/>
    </source>
</evidence>
<keyword evidence="7" id="KW-0325">Glycoprotein</keyword>
<dbReference type="GO" id="GO:0009277">
    <property type="term" value="C:fungal-type cell wall"/>
    <property type="evidence" value="ECO:0007669"/>
    <property type="project" value="UniProtKB-ARBA"/>
</dbReference>
<dbReference type="GO" id="GO:0071555">
    <property type="term" value="P:cell wall organization"/>
    <property type="evidence" value="ECO:0007669"/>
    <property type="project" value="UniProtKB-KW"/>
</dbReference>
<proteinExistence type="inferred from homology"/>
<keyword evidence="4" id="KW-0964">Secreted</keyword>
<evidence type="ECO:0000256" key="2">
    <source>
        <dbReference type="ARBA" id="ARBA00008773"/>
    </source>
</evidence>
<dbReference type="Proteomes" id="UP001165063">
    <property type="component" value="Unassembled WGS sequence"/>
</dbReference>
<dbReference type="PANTHER" id="PTHR16631">
    <property type="entry name" value="GLUCAN 1,3-BETA-GLUCOSIDASE"/>
    <property type="match status" value="1"/>
</dbReference>
<comment type="subcellular location">
    <subcellularLocation>
        <location evidence="1">Secreted</location>
        <location evidence="1">Cell wall</location>
    </subcellularLocation>
</comment>
<evidence type="ECO:0000256" key="12">
    <source>
        <dbReference type="SAM" id="SignalP"/>
    </source>
</evidence>
<dbReference type="SUPFAM" id="SSF51445">
    <property type="entry name" value="(Trans)glycosidases"/>
    <property type="match status" value="1"/>
</dbReference>
<evidence type="ECO:0000256" key="5">
    <source>
        <dbReference type="ARBA" id="ARBA00022729"/>
    </source>
</evidence>